<dbReference type="InterPro" id="IPR013272">
    <property type="entry name" value="Vps72/YL1_C"/>
</dbReference>
<evidence type="ECO:0000259" key="2">
    <source>
        <dbReference type="SMART" id="SM00993"/>
    </source>
</evidence>
<gene>
    <name evidence="3" type="ORF">PCAR00345_LOCUS2847</name>
</gene>
<feature type="region of interest" description="Disordered" evidence="1">
    <location>
        <begin position="66"/>
        <end position="112"/>
    </location>
</feature>
<feature type="compositionally biased region" description="Pro residues" evidence="1">
    <location>
        <begin position="87"/>
        <end position="97"/>
    </location>
</feature>
<sequence>MGADETQVLTSSLSAVTVDAAAPKPPTEPAVGTEQRLCAITGLPAKYRDPVSGLPYANLDAFRELRKLHPDPKAPTASAETASHQPAEPPRQPPQPPIILSTGVTRRINKVA</sequence>
<accession>A0A7S4B0Y4</accession>
<dbReference type="PANTHER" id="PTHR13275">
    <property type="entry name" value="YL-1 PROTEIN TRANSCRIPTION FACTOR-LIKE 1"/>
    <property type="match status" value="1"/>
</dbReference>
<organism evidence="3">
    <name type="scientific">Chrysotila carterae</name>
    <name type="common">Marine alga</name>
    <name type="synonym">Syracosphaera carterae</name>
    <dbReference type="NCBI Taxonomy" id="13221"/>
    <lineage>
        <taxon>Eukaryota</taxon>
        <taxon>Haptista</taxon>
        <taxon>Haptophyta</taxon>
        <taxon>Prymnesiophyceae</taxon>
        <taxon>Isochrysidales</taxon>
        <taxon>Isochrysidaceae</taxon>
        <taxon>Chrysotila</taxon>
    </lineage>
</organism>
<evidence type="ECO:0000256" key="1">
    <source>
        <dbReference type="SAM" id="MobiDB-lite"/>
    </source>
</evidence>
<dbReference type="Pfam" id="PF08265">
    <property type="entry name" value="YL1_C"/>
    <property type="match status" value="1"/>
</dbReference>
<dbReference type="EMBL" id="HBIZ01005018">
    <property type="protein sequence ID" value="CAE0750262.1"/>
    <property type="molecule type" value="Transcribed_RNA"/>
</dbReference>
<dbReference type="AlphaFoldDB" id="A0A7S4B0Y4"/>
<evidence type="ECO:0000313" key="3">
    <source>
        <dbReference type="EMBL" id="CAE0750262.1"/>
    </source>
</evidence>
<name>A0A7S4B0Y4_CHRCT</name>
<dbReference type="PANTHER" id="PTHR13275:SF4">
    <property type="entry name" value="VACUOLAR PROTEIN SORTING-ASSOCIATED PROTEIN 72 HOMOLOG"/>
    <property type="match status" value="1"/>
</dbReference>
<feature type="domain" description="Vps72/YL1 C-terminal" evidence="2">
    <location>
        <begin position="36"/>
        <end position="65"/>
    </location>
</feature>
<reference evidence="3" key="1">
    <citation type="submission" date="2021-01" db="EMBL/GenBank/DDBJ databases">
        <authorList>
            <person name="Corre E."/>
            <person name="Pelletier E."/>
            <person name="Niang G."/>
            <person name="Scheremetjew M."/>
            <person name="Finn R."/>
            <person name="Kale V."/>
            <person name="Holt S."/>
            <person name="Cochrane G."/>
            <person name="Meng A."/>
            <person name="Brown T."/>
            <person name="Cohen L."/>
        </authorList>
    </citation>
    <scope>NUCLEOTIDE SEQUENCE</scope>
    <source>
        <strain evidence="3">CCMP645</strain>
    </source>
</reference>
<dbReference type="GO" id="GO:0005634">
    <property type="term" value="C:nucleus"/>
    <property type="evidence" value="ECO:0007669"/>
    <property type="project" value="TreeGrafter"/>
</dbReference>
<proteinExistence type="predicted"/>
<protein>
    <recommendedName>
        <fullName evidence="2">Vps72/YL1 C-terminal domain-containing protein</fullName>
    </recommendedName>
</protein>
<dbReference type="SMART" id="SM00993">
    <property type="entry name" value="YL1_C"/>
    <property type="match status" value="1"/>
</dbReference>